<keyword evidence="1" id="KW-0614">Plasmid</keyword>
<name>A0ABY3ZTT7_9RHOB</name>
<keyword evidence="2" id="KW-1185">Reference proteome</keyword>
<evidence type="ECO:0000313" key="2">
    <source>
        <dbReference type="Proteomes" id="UP000831019"/>
    </source>
</evidence>
<geneLocation type="plasmid" evidence="1 2">
    <name>pDSM109990_c</name>
</geneLocation>
<organism evidence="1 2">
    <name type="scientific">Sulfitobacter dubius</name>
    <dbReference type="NCBI Taxonomy" id="218673"/>
    <lineage>
        <taxon>Bacteria</taxon>
        <taxon>Pseudomonadati</taxon>
        <taxon>Pseudomonadota</taxon>
        <taxon>Alphaproteobacteria</taxon>
        <taxon>Rhodobacterales</taxon>
        <taxon>Roseobacteraceae</taxon>
        <taxon>Sulfitobacter</taxon>
    </lineage>
</organism>
<dbReference type="Proteomes" id="UP000831019">
    <property type="component" value="Plasmid pDSM109990_c"/>
</dbReference>
<dbReference type="EMBL" id="CP085147">
    <property type="protein sequence ID" value="UOA17036.1"/>
    <property type="molecule type" value="Genomic_DNA"/>
</dbReference>
<evidence type="ECO:0000313" key="1">
    <source>
        <dbReference type="EMBL" id="UOA17036.1"/>
    </source>
</evidence>
<sequence>MISVLIPVPERHHRLLGIGLHGPTSRMTRRKEELSGLLHETVGERRAQMSVGR</sequence>
<proteinExistence type="predicted"/>
<reference evidence="2" key="1">
    <citation type="journal article" date="2022" name="Microorganisms">
        <title>Beyond the ABCs#Discovery of Three New Plasmid Types in Rhodobacterales (RepQ, RepY, RepW).</title>
        <authorList>
            <person name="Freese H.M."/>
            <person name="Ringel V."/>
            <person name="Overmann J."/>
            <person name="Petersen J."/>
        </authorList>
    </citation>
    <scope>NUCLEOTIDE SEQUENCE [LARGE SCALE GENOMIC DNA]</scope>
    <source>
        <strain evidence="2">DSM 109990</strain>
        <plasmid evidence="2">pDSM109990_c</plasmid>
    </source>
</reference>
<accession>A0ABY3ZTT7</accession>
<protein>
    <submittedName>
        <fullName evidence="1">Uncharacterized protein</fullName>
    </submittedName>
</protein>
<gene>
    <name evidence="1" type="ORF">DSM109990_03930</name>
</gene>